<dbReference type="EMBL" id="PNBX01000002">
    <property type="protein sequence ID" value="TMO70576.1"/>
    <property type="molecule type" value="Genomic_DNA"/>
</dbReference>
<accession>A0A5S3VEH1</accession>
<dbReference type="Proteomes" id="UP000307217">
    <property type="component" value="Unassembled WGS sequence"/>
</dbReference>
<dbReference type="AlphaFoldDB" id="A0A5S3VEH1"/>
<evidence type="ECO:0000313" key="4">
    <source>
        <dbReference type="Proteomes" id="UP000307217"/>
    </source>
</evidence>
<dbReference type="Proteomes" id="UP000307164">
    <property type="component" value="Unassembled WGS sequence"/>
</dbReference>
<sequence length="279" mass="32398">MHGVKRQLGFIIALAWTFNAHAVRWFEVELIAFEQKSSPLLREDFSLEHKPIEGKNKRNLLSEGFNAQGQQQCLAGDSFFDPRPLSVKLTNANSSWLCNDDADYLAKFDTLPITPYALSQEHMDNIYLLSKQQLQFDDTVSKLKRKGLQPLLHTGWRFPEQSKRRAPFIKIFAGKRFVEPVSYRISEVVSQQGYVSLLPNKLAIEPSVHQDSWQIEGLIKIHVRHYLYVTTELDIRYDIDTGDTQTARMSQYTRVYSGDLHYLDHPKLGIIFQIRKYKH</sequence>
<gene>
    <name evidence="1" type="ORF">CWC19_00480</name>
    <name evidence="2" type="ORF">CWC20_14335</name>
</gene>
<dbReference type="EMBL" id="PNBW01000070">
    <property type="protein sequence ID" value="TMO72951.1"/>
    <property type="molecule type" value="Genomic_DNA"/>
</dbReference>
<dbReference type="Pfam" id="PF10972">
    <property type="entry name" value="CsiV"/>
    <property type="match status" value="1"/>
</dbReference>
<evidence type="ECO:0000313" key="1">
    <source>
        <dbReference type="EMBL" id="TMO70576.1"/>
    </source>
</evidence>
<reference evidence="1" key="3">
    <citation type="submission" date="2019-09" db="EMBL/GenBank/DDBJ databases">
        <title>Co-occurence of chitin degradation, pigmentation and bioactivity in marine Pseudoalteromonas.</title>
        <authorList>
            <person name="Sonnenschein E.C."/>
            <person name="Bech P.K."/>
        </authorList>
    </citation>
    <scope>NUCLEOTIDE SEQUENCE</scope>
    <source>
        <strain evidence="1">S3790</strain>
        <strain evidence="3">S3895</strain>
    </source>
</reference>
<evidence type="ECO:0000313" key="3">
    <source>
        <dbReference type="Proteomes" id="UP000307164"/>
    </source>
</evidence>
<protein>
    <submittedName>
        <fullName evidence="1">Uncharacterized protein</fullName>
    </submittedName>
</protein>
<keyword evidence="3" id="KW-1185">Reference proteome</keyword>
<evidence type="ECO:0000313" key="2">
    <source>
        <dbReference type="EMBL" id="TMO72951.1"/>
    </source>
</evidence>
<name>A0A5S3VEH1_9GAMM</name>
<dbReference type="RefSeq" id="WP_138589490.1">
    <property type="nucleotide sequence ID" value="NZ_PNBW01000070.1"/>
</dbReference>
<dbReference type="OrthoDB" id="5566524at2"/>
<proteinExistence type="predicted"/>
<reference evidence="3 4" key="1">
    <citation type="submission" date="2018-01" db="EMBL/GenBank/DDBJ databases">
        <authorList>
            <person name="Paulsen S."/>
            <person name="Gram L.K."/>
        </authorList>
    </citation>
    <scope>NUCLEOTIDE SEQUENCE [LARGE SCALE GENOMIC DNA]</scope>
    <source>
        <strain evidence="1 4">S3790</strain>
        <strain evidence="2 3">S3895</strain>
    </source>
</reference>
<dbReference type="InterPro" id="IPR021241">
    <property type="entry name" value="CsiV"/>
</dbReference>
<organism evidence="1 4">
    <name type="scientific">Pseudoalteromonas aurantia</name>
    <dbReference type="NCBI Taxonomy" id="43654"/>
    <lineage>
        <taxon>Bacteria</taxon>
        <taxon>Pseudomonadati</taxon>
        <taxon>Pseudomonadota</taxon>
        <taxon>Gammaproteobacteria</taxon>
        <taxon>Alteromonadales</taxon>
        <taxon>Pseudoalteromonadaceae</taxon>
        <taxon>Pseudoalteromonas</taxon>
    </lineage>
</organism>
<comment type="caution">
    <text evidence="1">The sequence shown here is derived from an EMBL/GenBank/DDBJ whole genome shotgun (WGS) entry which is preliminary data.</text>
</comment>
<reference evidence="4" key="2">
    <citation type="submission" date="2019-06" db="EMBL/GenBank/DDBJ databases">
        <title>Co-occurence of chitin degradation, pigmentation and bioactivity in marine Pseudoalteromonas.</title>
        <authorList>
            <person name="Sonnenschein E.C."/>
            <person name="Bech P.K."/>
        </authorList>
    </citation>
    <scope>NUCLEOTIDE SEQUENCE [LARGE SCALE GENOMIC DNA]</scope>
    <source>
        <strain evidence="4">S3790</strain>
        <strain evidence="2">S3895</strain>
    </source>
</reference>